<dbReference type="Pfam" id="PF12783">
    <property type="entry name" value="Sec7-like_HUS"/>
    <property type="match status" value="1"/>
</dbReference>
<evidence type="ECO:0000313" key="9">
    <source>
        <dbReference type="EnsemblMetazoa" id="CLYHEMP021667.1"/>
    </source>
</evidence>
<feature type="domain" description="Mon2/Sec7/BIG1-like dimerisation and cyclophilin-binding" evidence="8">
    <location>
        <begin position="5"/>
        <end position="182"/>
    </location>
</feature>
<dbReference type="Pfam" id="PF16206">
    <property type="entry name" value="Mon2_C"/>
    <property type="match status" value="2"/>
</dbReference>
<comment type="similarity">
    <text evidence="1">Belongs to the MON2 family.</text>
</comment>
<feature type="domain" description="Mon2/Sec7/BIG1-like HUS" evidence="6">
    <location>
        <begin position="207"/>
        <end position="377"/>
    </location>
</feature>
<proteinExistence type="inferred from homology"/>
<feature type="domain" description="Mon2/Sec7/BIG1-like HDS" evidence="5">
    <location>
        <begin position="832"/>
        <end position="902"/>
    </location>
</feature>
<feature type="domain" description="Mon2 C-terminal" evidence="7">
    <location>
        <begin position="1190"/>
        <end position="1679"/>
    </location>
</feature>
<keyword evidence="10" id="KW-1185">Reference proteome</keyword>
<evidence type="ECO:0000256" key="2">
    <source>
        <dbReference type="ARBA" id="ARBA00017134"/>
    </source>
</evidence>
<dbReference type="OrthoDB" id="294853at2759"/>
<dbReference type="PANTHER" id="PTHR10663:SF333">
    <property type="entry name" value="PROTEIN MON2 HOMOLOG"/>
    <property type="match status" value="1"/>
</dbReference>
<evidence type="ECO:0000259" key="7">
    <source>
        <dbReference type="Pfam" id="PF16206"/>
    </source>
</evidence>
<dbReference type="GeneID" id="136809728"/>
<keyword evidence="4" id="KW-0653">Protein transport</keyword>
<dbReference type="InterPro" id="IPR032629">
    <property type="entry name" value="DCB_dom"/>
</dbReference>
<reference evidence="9" key="1">
    <citation type="submission" date="2021-01" db="UniProtKB">
        <authorList>
            <consortium name="EnsemblMetazoa"/>
        </authorList>
    </citation>
    <scope>IDENTIFICATION</scope>
</reference>
<evidence type="ECO:0000256" key="4">
    <source>
        <dbReference type="ARBA" id="ARBA00022927"/>
    </source>
</evidence>
<dbReference type="InterPro" id="IPR015403">
    <property type="entry name" value="Mon2/Sec7/BIG1-like_HDS"/>
</dbReference>
<dbReference type="SUPFAM" id="SSF48371">
    <property type="entry name" value="ARM repeat"/>
    <property type="match status" value="2"/>
</dbReference>
<protein>
    <recommendedName>
        <fullName evidence="2">Protein MON2 homolog</fullName>
    </recommendedName>
</protein>
<dbReference type="EnsemblMetazoa" id="CLYHEMT021667.1">
    <property type="protein sequence ID" value="CLYHEMP021667.1"/>
    <property type="gene ID" value="CLYHEMG021667"/>
</dbReference>
<organism evidence="9 10">
    <name type="scientific">Clytia hemisphaerica</name>
    <dbReference type="NCBI Taxonomy" id="252671"/>
    <lineage>
        <taxon>Eukaryota</taxon>
        <taxon>Metazoa</taxon>
        <taxon>Cnidaria</taxon>
        <taxon>Hydrozoa</taxon>
        <taxon>Hydroidolina</taxon>
        <taxon>Leptothecata</taxon>
        <taxon>Obeliida</taxon>
        <taxon>Clytiidae</taxon>
        <taxon>Clytia</taxon>
    </lineage>
</organism>
<feature type="domain" description="Mon2 C-terminal" evidence="7">
    <location>
        <begin position="906"/>
        <end position="1175"/>
    </location>
</feature>
<dbReference type="InterPro" id="IPR032691">
    <property type="entry name" value="Mon2/Sec7/BIG1-like_HUS"/>
</dbReference>
<evidence type="ECO:0000313" key="10">
    <source>
        <dbReference type="Proteomes" id="UP000594262"/>
    </source>
</evidence>
<evidence type="ECO:0000259" key="5">
    <source>
        <dbReference type="Pfam" id="PF09324"/>
    </source>
</evidence>
<dbReference type="Pfam" id="PF09324">
    <property type="entry name" value="Sec7-like_HDS"/>
    <property type="match status" value="1"/>
</dbReference>
<evidence type="ECO:0000259" key="6">
    <source>
        <dbReference type="Pfam" id="PF12783"/>
    </source>
</evidence>
<dbReference type="InterPro" id="IPR032817">
    <property type="entry name" value="Mon2_C"/>
</dbReference>
<dbReference type="Pfam" id="PF16213">
    <property type="entry name" value="DCB"/>
    <property type="match status" value="1"/>
</dbReference>
<evidence type="ECO:0000259" key="8">
    <source>
        <dbReference type="Pfam" id="PF16213"/>
    </source>
</evidence>
<dbReference type="Proteomes" id="UP000594262">
    <property type="component" value="Unplaced"/>
</dbReference>
<dbReference type="RefSeq" id="XP_066922376.1">
    <property type="nucleotide sequence ID" value="XM_067066275.1"/>
</dbReference>
<name>A0A7M5XE90_9CNID</name>
<sequence>MLSEKTSKLIEALLGDFKIIHNECKRKFPQLKESLDIGIVRLRMLSSSKDGDTNAMEVLGTSSEIYSPIFHGLESKYLKIIPTCLTCIQRLASAAALAEAHAAKVISHLSLLADEDIEALRVLQTIIVMMTTSHVIQKESLAQTLVLCFKLYFSTDGTTSNTASAAIRQGVAVVIDRMIEEDKKPKADDTTVASYHVKCPKTLRSRAQDAYLLFQDLCQLTNGDNPYWLQGMKTMTRTFGLELMESILRHYPKAFLDHPEFSFLLKERVCPLIIKLFSPNIKYKQGGQNTPTIIEKPVFSVSVRLLRVVSVLIKQFYSLLVTECEIFLSLLVKFLDNDKPFWQRALALEVLHNLCSQPQILRSFCQFYDMQEHSTKVFKEICEALHKFVNSMLAREMSQVYSSASGNISPGAGPSSPISEKAPTQSGFLYRGQWIPVPNVSQTNIKPIYLEQLEHKNEGVNVSESYAMHMVFLCVVEICQALDVLILDRISKKKKKDIENGDYLVENVKHTDKTGLGSEAFKHNQPLDVQDEDMTKVWNKMIDHSWSDLLSTLSLLLETCTDEVATDHVLKGLQTFASVCGQLDRTNDRDQFISCICKSALPVNYYANNLSVVQQKESLSKTLSSDSTTSVDKKEDQMNGHSIVMTVKNIQCMRALLNLAHCHGGILGTAWYMTLVTLQHLTQILGLKLSSGGTNKTAKANEIPNLVISQSMMADIPVLSTMLSQLFESSKVLDDVSLHHLVDALCRLSTEDMEYATQNKEPCLFAVAKMLETGLVNIHRLRVLWRPLTNHLLEVCQQPHSRLREWAGDVLTTLIKRATFYDHKPPFSEDLPLQLLVMYPLQEMASIQFTDLRQQQFECVLNILQERATQLGTTWPVMLRIIGSATNQQNDVITRLAFQSLQLVVTDYLPIIPCWCLQVLVEVVGKFGLQPNEINISLTAIGLLWNLSDFLYQNRSNLKRDLEEYKKCQPDLVKKEETAPQSPIHNIELYPSLDSLVPPFDSAWMCLYGKLGELCVDPRPAVRKSAGQTLFSTISAHGGLLENQTWYMVLWKVLFPLLEKVRSTSSVAANCPPPSDNTVLPGNILIHHSRDTAEKQWAETCVLTLAGVARVFSTRSHILKKLDEYPRAWALLLEIIESNALSKNSEVALNSLKSFQEIVDDLSANNKAPKSKDSTSDASAVSFVADITDTELDLWANAWRIWQNIGTNSMENEHFLCTTKDANGKTETRTIYPSQPYLTALINIFPPLYSRIFTRFGIGDLQRFCKILTRSISMPLHSDTSPYLLPTFHHETVLSPLQQSVLNSIKALQQPIPMLSGCNILDHNSQQPMYPTLFSMLLSFVEFACCPPKVASTPKETESYAPRGRAGEWVVMNYVPLAEHAMKMIQDLYKISHARENVVELKVLENIIKTIHLPLKLKYACPSQNTWKLAVDLLLCVLHDGLKVHIQQQGDQFTSTWMALATTLEDFLFSKSPPPDTQTLEQHQADEQIDVKILKLIRQEILPNSASLPQEFVDTLMKLLNRGSIHTTSTTMFDSDSVAFPMKEEFAKLCFETLLEFSFFKETDDKEETQLSRLALSSLMQRCRDVLLKYAEDERLNGEFPLPRARMFEISFAIKAISTLLSSFKKTVETRPNILDATQWSEVIGLYPVILECVTCTSHDVRIALKEALLEFQDLLAPPHPKM</sequence>
<evidence type="ECO:0000256" key="1">
    <source>
        <dbReference type="ARBA" id="ARBA00008144"/>
    </source>
</evidence>
<accession>A0A7M5XE90</accession>
<dbReference type="InterPro" id="IPR016024">
    <property type="entry name" value="ARM-type_fold"/>
</dbReference>
<keyword evidence="3" id="KW-0813">Transport</keyword>
<evidence type="ECO:0000256" key="3">
    <source>
        <dbReference type="ARBA" id="ARBA00022448"/>
    </source>
</evidence>
<dbReference type="GO" id="GO:0015031">
    <property type="term" value="P:protein transport"/>
    <property type="evidence" value="ECO:0007669"/>
    <property type="project" value="UniProtKB-KW"/>
</dbReference>
<dbReference type="PANTHER" id="PTHR10663">
    <property type="entry name" value="GUANYL-NUCLEOTIDE EXCHANGE FACTOR"/>
    <property type="match status" value="1"/>
</dbReference>